<protein>
    <submittedName>
        <fullName evidence="2">Uncharacterized protein</fullName>
    </submittedName>
</protein>
<reference evidence="3" key="1">
    <citation type="journal article" date="2013" name="Proc. Natl. Acad. Sci. U.S.A.">
        <title>Genome structure and metabolic features in the red seaweed Chondrus crispus shed light on evolution of the Archaeplastida.</title>
        <authorList>
            <person name="Collen J."/>
            <person name="Porcel B."/>
            <person name="Carre W."/>
            <person name="Ball S.G."/>
            <person name="Chaparro C."/>
            <person name="Tonon T."/>
            <person name="Barbeyron T."/>
            <person name="Michel G."/>
            <person name="Noel B."/>
            <person name="Valentin K."/>
            <person name="Elias M."/>
            <person name="Artiguenave F."/>
            <person name="Arun A."/>
            <person name="Aury J.M."/>
            <person name="Barbosa-Neto J.F."/>
            <person name="Bothwell J.H."/>
            <person name="Bouget F.Y."/>
            <person name="Brillet L."/>
            <person name="Cabello-Hurtado F."/>
            <person name="Capella-Gutierrez S."/>
            <person name="Charrier B."/>
            <person name="Cladiere L."/>
            <person name="Cock J.M."/>
            <person name="Coelho S.M."/>
            <person name="Colleoni C."/>
            <person name="Czjzek M."/>
            <person name="Da Silva C."/>
            <person name="Delage L."/>
            <person name="Denoeud F."/>
            <person name="Deschamps P."/>
            <person name="Dittami S.M."/>
            <person name="Gabaldon T."/>
            <person name="Gachon C.M."/>
            <person name="Groisillier A."/>
            <person name="Herve C."/>
            <person name="Jabbari K."/>
            <person name="Katinka M."/>
            <person name="Kloareg B."/>
            <person name="Kowalczyk N."/>
            <person name="Labadie K."/>
            <person name="Leblanc C."/>
            <person name="Lopez P.J."/>
            <person name="McLachlan D.H."/>
            <person name="Meslet-Cladiere L."/>
            <person name="Moustafa A."/>
            <person name="Nehr Z."/>
            <person name="Nyvall Collen P."/>
            <person name="Panaud O."/>
            <person name="Partensky F."/>
            <person name="Poulain J."/>
            <person name="Rensing S.A."/>
            <person name="Rousvoal S."/>
            <person name="Samson G."/>
            <person name="Symeonidi A."/>
            <person name="Weissenbach J."/>
            <person name="Zambounis A."/>
            <person name="Wincker P."/>
            <person name="Boyen C."/>
        </authorList>
    </citation>
    <scope>NUCLEOTIDE SEQUENCE [LARGE SCALE GENOMIC DNA]</scope>
    <source>
        <strain evidence="3">cv. Stackhouse</strain>
    </source>
</reference>
<feature type="compositionally biased region" description="Polar residues" evidence="1">
    <location>
        <begin position="11"/>
        <end position="23"/>
    </location>
</feature>
<accession>R7Q5L6</accession>
<feature type="region of interest" description="Disordered" evidence="1">
    <location>
        <begin position="175"/>
        <end position="211"/>
    </location>
</feature>
<dbReference type="OrthoDB" id="12012at2759"/>
<organism evidence="2 3">
    <name type="scientific">Chondrus crispus</name>
    <name type="common">Carrageen Irish moss</name>
    <name type="synonym">Polymorpha crispa</name>
    <dbReference type="NCBI Taxonomy" id="2769"/>
    <lineage>
        <taxon>Eukaryota</taxon>
        <taxon>Rhodophyta</taxon>
        <taxon>Florideophyceae</taxon>
        <taxon>Rhodymeniophycidae</taxon>
        <taxon>Gigartinales</taxon>
        <taxon>Gigartinaceae</taxon>
        <taxon>Chondrus</taxon>
    </lineage>
</organism>
<keyword evidence="3" id="KW-1185">Reference proteome</keyword>
<dbReference type="Proteomes" id="UP000012073">
    <property type="component" value="Unassembled WGS sequence"/>
</dbReference>
<sequence>MASVSDPGTDKPSTNTSPAVSSRSIAVTGLKSRRMPFSSTFDILLPKSGKRCRRSSATSRCIAKSLQRSAGAFNASPPDAALPRMCQPSWKTLNDGFKKIVSDHRIAVKENVVALGIIEIQGERELLLDDIVLTVDEFKDERRSERDEKTNLDRRLRLVGETIRSNALKYVRIGSAEDEKEASGEEGLQKQQRKRKAAAVESDDEDRFATT</sequence>
<feature type="region of interest" description="Disordered" evidence="1">
    <location>
        <begin position="1"/>
        <end position="23"/>
    </location>
</feature>
<proteinExistence type="predicted"/>
<evidence type="ECO:0000313" key="2">
    <source>
        <dbReference type="EMBL" id="CDF33827.1"/>
    </source>
</evidence>
<dbReference type="Gramene" id="CDF33827">
    <property type="protein sequence ID" value="CDF33827"/>
    <property type="gene ID" value="CHC_T00002534001"/>
</dbReference>
<feature type="compositionally biased region" description="Acidic residues" evidence="1">
    <location>
        <begin position="201"/>
        <end position="211"/>
    </location>
</feature>
<name>R7Q5L6_CHOCR</name>
<dbReference type="KEGG" id="ccp:CHC_T00002534001"/>
<gene>
    <name evidence="2" type="ORF">CHC_T00002534001</name>
</gene>
<dbReference type="RefSeq" id="XP_005713646.1">
    <property type="nucleotide sequence ID" value="XM_005713589.1"/>
</dbReference>
<dbReference type="GeneID" id="17321383"/>
<evidence type="ECO:0000313" key="3">
    <source>
        <dbReference type="Proteomes" id="UP000012073"/>
    </source>
</evidence>
<evidence type="ECO:0000256" key="1">
    <source>
        <dbReference type="SAM" id="MobiDB-lite"/>
    </source>
</evidence>
<dbReference type="AlphaFoldDB" id="R7Q5L6"/>
<dbReference type="EMBL" id="HG001659">
    <property type="protein sequence ID" value="CDF33827.1"/>
    <property type="molecule type" value="Genomic_DNA"/>
</dbReference>